<name>A0ABW2KAH6_9ACTN</name>
<keyword evidence="3" id="KW-0034">Amyloid</keyword>
<keyword evidence="5" id="KW-0472">Membrane</keyword>
<dbReference type="PROSITE" id="PS51884">
    <property type="entry name" value="CHAPLIN"/>
    <property type="match status" value="4"/>
</dbReference>
<feature type="domain" description="Chaplin" evidence="7">
    <location>
        <begin position="35"/>
        <end position="75"/>
    </location>
</feature>
<feature type="compositionally biased region" description="Basic and acidic residues" evidence="4">
    <location>
        <begin position="277"/>
        <end position="288"/>
    </location>
</feature>
<keyword evidence="1" id="KW-0134">Cell wall</keyword>
<evidence type="ECO:0000256" key="2">
    <source>
        <dbReference type="ARBA" id="ARBA00022889"/>
    </source>
</evidence>
<sequence length="344" mass="33805">MRKKLYSSASVTLLAAGLVGGFAPSAFADQDTSGNGSVLGGNQINVPVDIEADLCGNAVAALGISGAECSEIAKVLYAASEQGQGGQYTSGNGSIAGGNQINIPVNVALDLCGNSIGIAGLSGADCSKVIEEIAASEENEQSTSGNGSIAGGNQINIPVDVALDVCGNAISVLGVTGADCDKIIETIRDSEGNEGGETSTSGNGSIAGGNQITVPADVAADICGNAVSVLGMSASECMEHISETGPEAPEAPGGGEEPPQEPREPGTEEDPEPTPGTEERETPEEDQRAGGAPADDARPAGDLPVTGAALGGLVAAAVAAVGGGAIAMFVARRRRTAAAADDES</sequence>
<keyword evidence="9" id="KW-1185">Reference proteome</keyword>
<accession>A0ABW2KAH6</accession>
<keyword evidence="5" id="KW-0812">Transmembrane</keyword>
<evidence type="ECO:0000256" key="1">
    <source>
        <dbReference type="ARBA" id="ARBA00022512"/>
    </source>
</evidence>
<dbReference type="Pfam" id="PF03777">
    <property type="entry name" value="ChpA-C"/>
    <property type="match status" value="4"/>
</dbReference>
<feature type="domain" description="Chaplin" evidence="7">
    <location>
        <begin position="92"/>
        <end position="132"/>
    </location>
</feature>
<evidence type="ECO:0000256" key="6">
    <source>
        <dbReference type="SAM" id="SignalP"/>
    </source>
</evidence>
<feature type="signal peptide" evidence="6">
    <location>
        <begin position="1"/>
        <end position="28"/>
    </location>
</feature>
<gene>
    <name evidence="8" type="ORF">ACFQRF_00715</name>
</gene>
<feature type="region of interest" description="Disordered" evidence="4">
    <location>
        <begin position="243"/>
        <end position="306"/>
    </location>
</feature>
<keyword evidence="1" id="KW-0964">Secreted</keyword>
<evidence type="ECO:0000256" key="3">
    <source>
        <dbReference type="ARBA" id="ARBA00023087"/>
    </source>
</evidence>
<feature type="transmembrane region" description="Helical" evidence="5">
    <location>
        <begin position="308"/>
        <end position="331"/>
    </location>
</feature>
<keyword evidence="5" id="KW-1133">Transmembrane helix</keyword>
<evidence type="ECO:0000313" key="9">
    <source>
        <dbReference type="Proteomes" id="UP001596540"/>
    </source>
</evidence>
<evidence type="ECO:0000259" key="7">
    <source>
        <dbReference type="PROSITE" id="PS51884"/>
    </source>
</evidence>
<dbReference type="RefSeq" id="WP_379868020.1">
    <property type="nucleotide sequence ID" value="NZ_JBHTBH010000001.1"/>
</dbReference>
<dbReference type="Proteomes" id="UP001596540">
    <property type="component" value="Unassembled WGS sequence"/>
</dbReference>
<dbReference type="InterPro" id="IPR005528">
    <property type="entry name" value="ChpA-H"/>
</dbReference>
<feature type="chain" id="PRO_5047108116" evidence="6">
    <location>
        <begin position="29"/>
        <end position="344"/>
    </location>
</feature>
<feature type="domain" description="Chaplin" evidence="7">
    <location>
        <begin position="146"/>
        <end position="186"/>
    </location>
</feature>
<proteinExistence type="predicted"/>
<evidence type="ECO:0000256" key="4">
    <source>
        <dbReference type="SAM" id="MobiDB-lite"/>
    </source>
</evidence>
<organism evidence="8 9">
    <name type="scientific">Marinactinospora rubrisoli</name>
    <dbReference type="NCBI Taxonomy" id="2715399"/>
    <lineage>
        <taxon>Bacteria</taxon>
        <taxon>Bacillati</taxon>
        <taxon>Actinomycetota</taxon>
        <taxon>Actinomycetes</taxon>
        <taxon>Streptosporangiales</taxon>
        <taxon>Nocardiopsidaceae</taxon>
        <taxon>Marinactinospora</taxon>
    </lineage>
</organism>
<keyword evidence="6" id="KW-0732">Signal</keyword>
<keyword evidence="2" id="KW-0130">Cell adhesion</keyword>
<feature type="domain" description="Chaplin" evidence="7">
    <location>
        <begin position="203"/>
        <end position="243"/>
    </location>
</feature>
<dbReference type="EMBL" id="JBHTBH010000001">
    <property type="protein sequence ID" value="MFC7326246.1"/>
    <property type="molecule type" value="Genomic_DNA"/>
</dbReference>
<evidence type="ECO:0000313" key="8">
    <source>
        <dbReference type="EMBL" id="MFC7326246.1"/>
    </source>
</evidence>
<reference evidence="9" key="1">
    <citation type="journal article" date="2019" name="Int. J. Syst. Evol. Microbiol.">
        <title>The Global Catalogue of Microorganisms (GCM) 10K type strain sequencing project: providing services to taxonomists for standard genome sequencing and annotation.</title>
        <authorList>
            <consortium name="The Broad Institute Genomics Platform"/>
            <consortium name="The Broad Institute Genome Sequencing Center for Infectious Disease"/>
            <person name="Wu L."/>
            <person name="Ma J."/>
        </authorList>
    </citation>
    <scope>NUCLEOTIDE SEQUENCE [LARGE SCALE GENOMIC DNA]</scope>
    <source>
        <strain evidence="9">CGMCC 4.7382</strain>
    </source>
</reference>
<protein>
    <submittedName>
        <fullName evidence="8">Chaplin family protein</fullName>
    </submittedName>
</protein>
<comment type="caution">
    <text evidence="8">The sequence shown here is derived from an EMBL/GenBank/DDBJ whole genome shotgun (WGS) entry which is preliminary data.</text>
</comment>
<evidence type="ECO:0000256" key="5">
    <source>
        <dbReference type="SAM" id="Phobius"/>
    </source>
</evidence>